<dbReference type="InterPro" id="IPR001584">
    <property type="entry name" value="Integrase_cat-core"/>
</dbReference>
<dbReference type="Pfam" id="PF17921">
    <property type="entry name" value="Integrase_H2C2"/>
    <property type="match status" value="1"/>
</dbReference>
<dbReference type="GO" id="GO:0015074">
    <property type="term" value="P:DNA integration"/>
    <property type="evidence" value="ECO:0007669"/>
    <property type="project" value="InterPro"/>
</dbReference>
<dbReference type="RefSeq" id="XP_058336232.1">
    <property type="nucleotide sequence ID" value="XM_058493001.1"/>
</dbReference>
<dbReference type="Gene3D" id="3.30.420.10">
    <property type="entry name" value="Ribonuclease H-like superfamily/Ribonuclease H"/>
    <property type="match status" value="1"/>
</dbReference>
<dbReference type="InterPro" id="IPR041588">
    <property type="entry name" value="Integrase_H2C2"/>
</dbReference>
<evidence type="ECO:0000313" key="2">
    <source>
        <dbReference type="EMBL" id="KAJ8651317.1"/>
    </source>
</evidence>
<feature type="domain" description="Integrase catalytic" evidence="1">
    <location>
        <begin position="128"/>
        <end position="290"/>
    </location>
</feature>
<dbReference type="EMBL" id="JARTCD010000302">
    <property type="protein sequence ID" value="KAJ8651317.1"/>
    <property type="molecule type" value="Genomic_DNA"/>
</dbReference>
<evidence type="ECO:0000313" key="3">
    <source>
        <dbReference type="Proteomes" id="UP001234581"/>
    </source>
</evidence>
<dbReference type="PANTHER" id="PTHR37984">
    <property type="entry name" value="PROTEIN CBG26694"/>
    <property type="match status" value="1"/>
</dbReference>
<dbReference type="SUPFAM" id="SSF53098">
    <property type="entry name" value="Ribonuclease H-like"/>
    <property type="match status" value="1"/>
</dbReference>
<evidence type="ECO:0000259" key="1">
    <source>
        <dbReference type="PROSITE" id="PS50994"/>
    </source>
</evidence>
<dbReference type="InterPro" id="IPR050951">
    <property type="entry name" value="Retrovirus_Pol_polyprotein"/>
</dbReference>
<name>A0AAD7URK9_9FUNG</name>
<organism evidence="2 3">
    <name type="scientific">Lichtheimia ornata</name>
    <dbReference type="NCBI Taxonomy" id="688661"/>
    <lineage>
        <taxon>Eukaryota</taxon>
        <taxon>Fungi</taxon>
        <taxon>Fungi incertae sedis</taxon>
        <taxon>Mucoromycota</taxon>
        <taxon>Mucoromycotina</taxon>
        <taxon>Mucoromycetes</taxon>
        <taxon>Mucorales</taxon>
        <taxon>Lichtheimiaceae</taxon>
        <taxon>Lichtheimia</taxon>
    </lineage>
</organism>
<sequence>MEYPYYLALYYYITEGRYPHGADESTKRKIRYQAQRLEAYQGRLYRKNNDPTYFGPEVLHQGNIEEVVKQVHNEGHFGEVKTWQRIRENFWSPGLSHYVKDFVKGCQTCQFRQRVPRRRYAQAHPIKTPTRPFFMIGCDAVGPTLEPTRHGNRYLLVAIDYLTRWPVAAAVPNINEETTADFLFNHVVKTYGVPSYILTDRGSNFTSAFVREFLQDMGCRHITTTAYRPQSNGLCERLNQTLTQTIAKIARDDDKTDRWDEYVDMALLAIRTMPNESTKFSPSMLLFGYELRTPATWPAPRIDYVEGEIELEIAQRTQVIKHLSETSREQARARVKERQARDKQRYDQFVAPRRRFRIGEQVLMRDKAPVGKFSDRWIGPLTVTKVNSLGTYHLAGPSSRRLEGAVHGDMLVPYYHRKNMVPDVQVQRAAEKFQAWISRSRME</sequence>
<dbReference type="Gene3D" id="1.10.340.70">
    <property type="match status" value="1"/>
</dbReference>
<dbReference type="FunFam" id="3.30.420.10:FF:000032">
    <property type="entry name" value="Retrovirus-related Pol polyprotein from transposon 297-like Protein"/>
    <property type="match status" value="1"/>
</dbReference>
<dbReference type="PANTHER" id="PTHR37984:SF5">
    <property type="entry name" value="PROTEIN NYNRIN-LIKE"/>
    <property type="match status" value="1"/>
</dbReference>
<dbReference type="AlphaFoldDB" id="A0AAD7URK9"/>
<dbReference type="PROSITE" id="PS50994">
    <property type="entry name" value="INTEGRASE"/>
    <property type="match status" value="1"/>
</dbReference>
<comment type="caution">
    <text evidence="2">The sequence shown here is derived from an EMBL/GenBank/DDBJ whole genome shotgun (WGS) entry which is preliminary data.</text>
</comment>
<protein>
    <recommendedName>
        <fullName evidence="1">Integrase catalytic domain-containing protein</fullName>
    </recommendedName>
</protein>
<dbReference type="InterPro" id="IPR012337">
    <property type="entry name" value="RNaseH-like_sf"/>
</dbReference>
<dbReference type="Pfam" id="PF00665">
    <property type="entry name" value="rve"/>
    <property type="match status" value="1"/>
</dbReference>
<proteinExistence type="predicted"/>
<dbReference type="GO" id="GO:0003676">
    <property type="term" value="F:nucleic acid binding"/>
    <property type="evidence" value="ECO:0007669"/>
    <property type="project" value="InterPro"/>
</dbReference>
<dbReference type="Proteomes" id="UP001234581">
    <property type="component" value="Unassembled WGS sequence"/>
</dbReference>
<dbReference type="GO" id="GO:0005634">
    <property type="term" value="C:nucleus"/>
    <property type="evidence" value="ECO:0007669"/>
    <property type="project" value="UniProtKB-ARBA"/>
</dbReference>
<gene>
    <name evidence="2" type="ORF">O0I10_013190</name>
</gene>
<keyword evidence="3" id="KW-1185">Reference proteome</keyword>
<dbReference type="InterPro" id="IPR036397">
    <property type="entry name" value="RNaseH_sf"/>
</dbReference>
<dbReference type="GeneID" id="83220455"/>
<reference evidence="2 3" key="1">
    <citation type="submission" date="2023-03" db="EMBL/GenBank/DDBJ databases">
        <title>Genome sequence of Lichtheimia ornata CBS 291.66.</title>
        <authorList>
            <person name="Mohabir J.T."/>
            <person name="Shea T.P."/>
            <person name="Kurbessoian T."/>
            <person name="Berby B."/>
            <person name="Fontaine J."/>
            <person name="Livny J."/>
            <person name="Gnirke A."/>
            <person name="Stajich J.E."/>
            <person name="Cuomo C.A."/>
        </authorList>
    </citation>
    <scope>NUCLEOTIDE SEQUENCE [LARGE SCALE GENOMIC DNA]</scope>
    <source>
        <strain evidence="2">CBS 291.66</strain>
    </source>
</reference>
<accession>A0AAD7URK9</accession>